<evidence type="ECO:0000256" key="3">
    <source>
        <dbReference type="ARBA" id="ARBA00022989"/>
    </source>
</evidence>
<keyword evidence="6" id="KW-1185">Reference proteome</keyword>
<gene>
    <name evidence="5" type="ORF">AM593_01425</name>
</gene>
<dbReference type="Pfam" id="PF00083">
    <property type="entry name" value="Sugar_tr"/>
    <property type="match status" value="1"/>
</dbReference>
<comment type="subcellular location">
    <subcellularLocation>
        <location evidence="1">Membrane</location>
    </subcellularLocation>
</comment>
<feature type="non-terminal residue" evidence="5">
    <location>
        <position position="1"/>
    </location>
</feature>
<dbReference type="Proteomes" id="UP000266721">
    <property type="component" value="Unassembled WGS sequence"/>
</dbReference>
<sequence>LRSMGFYEKGHAKVSYDFKLSTHVPYGSVMTGTTIFLDESLRWLLANGKTKQAMKIIKKAASWNNQSFESVMESVKKKQPLTSMELVIQTPEKPESNGDHQPLEGNGTAEVKQKVHKYSAFTILKHKKILIVSVLLWVIW</sequence>
<keyword evidence="2" id="KW-0812">Transmembrane</keyword>
<dbReference type="Gene3D" id="1.20.1250.20">
    <property type="entry name" value="MFS general substrate transporter like domains"/>
    <property type="match status" value="1"/>
</dbReference>
<dbReference type="GO" id="GO:0016020">
    <property type="term" value="C:membrane"/>
    <property type="evidence" value="ECO:0007669"/>
    <property type="project" value="UniProtKB-SubCell"/>
</dbReference>
<protein>
    <submittedName>
        <fullName evidence="5">Uncharacterized protein</fullName>
    </submittedName>
</protein>
<name>A0A409V6Q7_MYTGA</name>
<keyword evidence="4" id="KW-0472">Membrane</keyword>
<evidence type="ECO:0000313" key="6">
    <source>
        <dbReference type="Proteomes" id="UP000266721"/>
    </source>
</evidence>
<dbReference type="AlphaFoldDB" id="A0A409V6Q7"/>
<reference evidence="5 6" key="1">
    <citation type="journal article" date="2016" name="PLoS ONE">
        <title>A First Insight into the Genome of the Filter-Feeder Mussel Mytilus galloprovincialis.</title>
        <authorList>
            <person name="Murgarella M."/>
            <person name="Puiu D."/>
            <person name="Novoa B."/>
            <person name="Figueras A."/>
            <person name="Posada D."/>
            <person name="Canchaya C."/>
        </authorList>
    </citation>
    <scope>NUCLEOTIDE SEQUENCE [LARGE SCALE GENOMIC DNA]</scope>
    <source>
        <tissue evidence="5">Muscle</tissue>
    </source>
</reference>
<organism evidence="5 6">
    <name type="scientific">Mytilus galloprovincialis</name>
    <name type="common">Mediterranean mussel</name>
    <dbReference type="NCBI Taxonomy" id="29158"/>
    <lineage>
        <taxon>Eukaryota</taxon>
        <taxon>Metazoa</taxon>
        <taxon>Spiralia</taxon>
        <taxon>Lophotrochozoa</taxon>
        <taxon>Mollusca</taxon>
        <taxon>Bivalvia</taxon>
        <taxon>Autobranchia</taxon>
        <taxon>Pteriomorphia</taxon>
        <taxon>Mytilida</taxon>
        <taxon>Mytiloidea</taxon>
        <taxon>Mytilidae</taxon>
        <taxon>Mytilinae</taxon>
        <taxon>Mytilus</taxon>
    </lineage>
</organism>
<accession>A0A409V6Q7</accession>
<dbReference type="InterPro" id="IPR036259">
    <property type="entry name" value="MFS_trans_sf"/>
</dbReference>
<keyword evidence="3" id="KW-1133">Transmembrane helix</keyword>
<evidence type="ECO:0000256" key="1">
    <source>
        <dbReference type="ARBA" id="ARBA00004370"/>
    </source>
</evidence>
<proteinExistence type="predicted"/>
<evidence type="ECO:0000313" key="5">
    <source>
        <dbReference type="EMBL" id="OPL20443.1"/>
    </source>
</evidence>
<dbReference type="EMBL" id="KV607918">
    <property type="protein sequence ID" value="OPL20443.1"/>
    <property type="molecule type" value="Genomic_DNA"/>
</dbReference>
<evidence type="ECO:0000256" key="4">
    <source>
        <dbReference type="ARBA" id="ARBA00023136"/>
    </source>
</evidence>
<evidence type="ECO:0000256" key="2">
    <source>
        <dbReference type="ARBA" id="ARBA00022692"/>
    </source>
</evidence>
<dbReference type="InterPro" id="IPR005828">
    <property type="entry name" value="MFS_sugar_transport-like"/>
</dbReference>
<dbReference type="GO" id="GO:0022857">
    <property type="term" value="F:transmembrane transporter activity"/>
    <property type="evidence" value="ECO:0007669"/>
    <property type="project" value="InterPro"/>
</dbReference>